<dbReference type="Proteomes" id="UP000002745">
    <property type="component" value="Chromosome"/>
</dbReference>
<evidence type="ECO:0000313" key="3">
    <source>
        <dbReference type="Proteomes" id="UP000002745"/>
    </source>
</evidence>
<proteinExistence type="predicted"/>
<keyword evidence="3" id="KW-1185">Reference proteome</keyword>
<keyword evidence="1" id="KW-0732">Signal</keyword>
<dbReference type="KEGG" id="hba:Hbal_3041"/>
<dbReference type="AlphaFoldDB" id="C6XRU9"/>
<evidence type="ECO:0000313" key="2">
    <source>
        <dbReference type="EMBL" id="ACT60709.1"/>
    </source>
</evidence>
<dbReference type="HOGENOM" id="CLU_1882906_0_0_5"/>
<dbReference type="EMBL" id="CP001678">
    <property type="protein sequence ID" value="ACT60709.1"/>
    <property type="molecule type" value="Genomic_DNA"/>
</dbReference>
<sequence length="135" mass="14975">MMFLCASILRRHFLSLLGALVFSLSFAVPASAVDFLETIQDIPLPAGFAELAEPVEFETPFGRIVEVSAEGKGTVDQSRFFFEETLPAFGWVLKEQPLVFERGNERLYISLISGDGIVRSEFKLVVRPASSVMND</sequence>
<accession>C6XRU9</accession>
<organism evidence="2 3">
    <name type="scientific">Hirschia baltica (strain ATCC 49814 / DSM 5838 / IFAM 1418)</name>
    <dbReference type="NCBI Taxonomy" id="582402"/>
    <lineage>
        <taxon>Bacteria</taxon>
        <taxon>Pseudomonadati</taxon>
        <taxon>Pseudomonadota</taxon>
        <taxon>Alphaproteobacteria</taxon>
        <taxon>Hyphomonadales</taxon>
        <taxon>Hyphomonadaceae</taxon>
        <taxon>Hirschia</taxon>
    </lineage>
</organism>
<feature type="chain" id="PRO_5002974172" evidence="1">
    <location>
        <begin position="33"/>
        <end position="135"/>
    </location>
</feature>
<name>C6XRU9_HIRBI</name>
<feature type="signal peptide" evidence="1">
    <location>
        <begin position="1"/>
        <end position="32"/>
    </location>
</feature>
<evidence type="ECO:0000256" key="1">
    <source>
        <dbReference type="SAM" id="SignalP"/>
    </source>
</evidence>
<reference evidence="3" key="1">
    <citation type="journal article" date="2011" name="J. Bacteriol.">
        <title>Genome sequences of eight morphologically diverse alphaproteobacteria.</title>
        <authorList>
            <consortium name="US DOE Joint Genome Institute"/>
            <person name="Brown P.J."/>
            <person name="Kysela D.T."/>
            <person name="Buechlein A."/>
            <person name="Hemmerich C."/>
            <person name="Brun Y.V."/>
        </authorList>
    </citation>
    <scope>NUCLEOTIDE SEQUENCE [LARGE SCALE GENOMIC DNA]</scope>
    <source>
        <strain evidence="3">ATCC 49814 / DSM 5838 / IFAM 1418</strain>
    </source>
</reference>
<protein>
    <submittedName>
        <fullName evidence="2">Uncharacterized protein</fullName>
    </submittedName>
</protein>
<dbReference type="STRING" id="582402.Hbal_3041"/>
<gene>
    <name evidence="2" type="ordered locus">Hbal_3041</name>
</gene>
<dbReference type="RefSeq" id="WP_015828859.1">
    <property type="nucleotide sequence ID" value="NC_012982.1"/>
</dbReference>